<organism evidence="2 3">
    <name type="scientific">Clydaea vesicula</name>
    <dbReference type="NCBI Taxonomy" id="447962"/>
    <lineage>
        <taxon>Eukaryota</taxon>
        <taxon>Fungi</taxon>
        <taxon>Fungi incertae sedis</taxon>
        <taxon>Chytridiomycota</taxon>
        <taxon>Chytridiomycota incertae sedis</taxon>
        <taxon>Chytridiomycetes</taxon>
        <taxon>Lobulomycetales</taxon>
        <taxon>Lobulomycetaceae</taxon>
        <taxon>Clydaea</taxon>
    </lineage>
</organism>
<keyword evidence="3" id="KW-1185">Reference proteome</keyword>
<proteinExistence type="predicted"/>
<feature type="compositionally biased region" description="Basic and acidic residues" evidence="1">
    <location>
        <begin position="1"/>
        <end position="11"/>
    </location>
</feature>
<reference evidence="2" key="1">
    <citation type="submission" date="2020-05" db="EMBL/GenBank/DDBJ databases">
        <title>Phylogenomic resolution of chytrid fungi.</title>
        <authorList>
            <person name="Stajich J.E."/>
            <person name="Amses K."/>
            <person name="Simmons R."/>
            <person name="Seto K."/>
            <person name="Myers J."/>
            <person name="Bonds A."/>
            <person name="Quandt C.A."/>
            <person name="Barry K."/>
            <person name="Liu P."/>
            <person name="Grigoriev I."/>
            <person name="Longcore J.E."/>
            <person name="James T.Y."/>
        </authorList>
    </citation>
    <scope>NUCLEOTIDE SEQUENCE</scope>
    <source>
        <strain evidence="2">JEL0476</strain>
    </source>
</reference>
<comment type="caution">
    <text evidence="2">The sequence shown here is derived from an EMBL/GenBank/DDBJ whole genome shotgun (WGS) entry which is preliminary data.</text>
</comment>
<dbReference type="AlphaFoldDB" id="A0AAD5TTL0"/>
<feature type="region of interest" description="Disordered" evidence="1">
    <location>
        <begin position="27"/>
        <end position="73"/>
    </location>
</feature>
<feature type="non-terminal residue" evidence="2">
    <location>
        <position position="1"/>
    </location>
</feature>
<name>A0AAD5TTL0_9FUNG</name>
<feature type="compositionally biased region" description="Acidic residues" evidence="1">
    <location>
        <begin position="27"/>
        <end position="44"/>
    </location>
</feature>
<dbReference type="Proteomes" id="UP001211065">
    <property type="component" value="Unassembled WGS sequence"/>
</dbReference>
<gene>
    <name evidence="2" type="ORF">HK099_001788</name>
</gene>
<evidence type="ECO:0000313" key="3">
    <source>
        <dbReference type="Proteomes" id="UP001211065"/>
    </source>
</evidence>
<evidence type="ECO:0000256" key="1">
    <source>
        <dbReference type="SAM" id="MobiDB-lite"/>
    </source>
</evidence>
<sequence length="151" mass="17259">MQDTNTEKEESLSSPIKKNSFFSSSEELEAISSDEEGIEGDDEIYSSKVTKRSPKRTHFKHHEEKKSNSAVPSDLKVNEDSFQKKFINLFLLPFCQGVFYGLGEGVARKTLHNYWDLRYSTRSEVVLASCSSIFFSKFLSLNDTFSNFSNK</sequence>
<evidence type="ECO:0000313" key="2">
    <source>
        <dbReference type="EMBL" id="KAJ3202613.1"/>
    </source>
</evidence>
<dbReference type="EMBL" id="JADGJW010001545">
    <property type="protein sequence ID" value="KAJ3202613.1"/>
    <property type="molecule type" value="Genomic_DNA"/>
</dbReference>
<feature type="region of interest" description="Disordered" evidence="1">
    <location>
        <begin position="1"/>
        <end position="20"/>
    </location>
</feature>
<protein>
    <submittedName>
        <fullName evidence="2">Uncharacterized protein</fullName>
    </submittedName>
</protein>
<accession>A0AAD5TTL0</accession>
<feature type="compositionally biased region" description="Basic residues" evidence="1">
    <location>
        <begin position="49"/>
        <end position="60"/>
    </location>
</feature>